<reference evidence="4 5" key="1">
    <citation type="submission" date="2023-06" db="EMBL/GenBank/DDBJ databases">
        <title>Alteromonas sp. ASW11-36 isolated from intertidal sand.</title>
        <authorList>
            <person name="Li Y."/>
        </authorList>
    </citation>
    <scope>NUCLEOTIDE SEQUENCE [LARGE SCALE GENOMIC DNA]</scope>
    <source>
        <strain evidence="4 5">ASW11-36</strain>
    </source>
</reference>
<evidence type="ECO:0000259" key="3">
    <source>
        <dbReference type="PROSITE" id="PS50887"/>
    </source>
</evidence>
<dbReference type="Gene3D" id="3.30.70.270">
    <property type="match status" value="1"/>
</dbReference>
<organism evidence="4 5">
    <name type="scientific">Alteromonas arenosi</name>
    <dbReference type="NCBI Taxonomy" id="3055817"/>
    <lineage>
        <taxon>Bacteria</taxon>
        <taxon>Pseudomonadati</taxon>
        <taxon>Pseudomonadota</taxon>
        <taxon>Gammaproteobacteria</taxon>
        <taxon>Alteromonadales</taxon>
        <taxon>Alteromonadaceae</taxon>
        <taxon>Alteromonas/Salinimonas group</taxon>
        <taxon>Alteromonas</taxon>
    </lineage>
</organism>
<dbReference type="PROSITE" id="PS50887">
    <property type="entry name" value="GGDEF"/>
    <property type="match status" value="1"/>
</dbReference>
<dbReference type="InterPro" id="IPR029787">
    <property type="entry name" value="Nucleotide_cyclase"/>
</dbReference>
<dbReference type="InterPro" id="IPR050469">
    <property type="entry name" value="Diguanylate_Cyclase"/>
</dbReference>
<evidence type="ECO:0000313" key="5">
    <source>
        <dbReference type="Proteomes" id="UP001234343"/>
    </source>
</evidence>
<dbReference type="PANTHER" id="PTHR45138:SF9">
    <property type="entry name" value="DIGUANYLATE CYCLASE DGCM-RELATED"/>
    <property type="match status" value="1"/>
</dbReference>
<dbReference type="RefSeq" id="WP_289364448.1">
    <property type="nucleotide sequence ID" value="NZ_JAUCBP010000006.1"/>
</dbReference>
<dbReference type="EC" id="2.7.7.65" evidence="1"/>
<dbReference type="SUPFAM" id="SSF55073">
    <property type="entry name" value="Nucleotide cyclase"/>
    <property type="match status" value="1"/>
</dbReference>
<feature type="domain" description="GGDEF" evidence="3">
    <location>
        <begin position="180"/>
        <end position="309"/>
    </location>
</feature>
<keyword evidence="4" id="KW-0548">Nucleotidyltransferase</keyword>
<sequence length="309" mass="34785">MDYLSISSTLQSNSAGSADATRINVDSYTQPLTHAIEYTAFLNLMLATIDLDELCQNYFQYLASRLPLKRLNFAIDQQAFAFGDNNSADISITLPSTTHNRSLNAMVKTVTYSFSRRLSVQQQTLLHELHTHFCIPLGHATQYRHILQQTTRDPLTGLGNRAGFDEQIERFLGQYLRRGTRFGLLVIDLDNFKQVNDSHGHQQGDQALQAVGDLLAHLMRIEDSAFRFGGDEFCCLIHDVGESEIDQIAERIRVAAERSPLLRQHRITMSIGGTLVVHNDNAESIFARADKAVYRVKAEAKNAVFIIRD</sequence>
<keyword evidence="5" id="KW-1185">Reference proteome</keyword>
<dbReference type="EMBL" id="JAUCBP010000006">
    <property type="protein sequence ID" value="MDM7860198.1"/>
    <property type="molecule type" value="Genomic_DNA"/>
</dbReference>
<dbReference type="SMART" id="SM00267">
    <property type="entry name" value="GGDEF"/>
    <property type="match status" value="1"/>
</dbReference>
<comment type="caution">
    <text evidence="4">The sequence shown here is derived from an EMBL/GenBank/DDBJ whole genome shotgun (WGS) entry which is preliminary data.</text>
</comment>
<protein>
    <recommendedName>
        <fullName evidence="1">diguanylate cyclase</fullName>
        <ecNumber evidence="1">2.7.7.65</ecNumber>
    </recommendedName>
</protein>
<evidence type="ECO:0000313" key="4">
    <source>
        <dbReference type="EMBL" id="MDM7860198.1"/>
    </source>
</evidence>
<proteinExistence type="predicted"/>
<evidence type="ECO:0000256" key="2">
    <source>
        <dbReference type="ARBA" id="ARBA00034247"/>
    </source>
</evidence>
<dbReference type="Pfam" id="PF00990">
    <property type="entry name" value="GGDEF"/>
    <property type="match status" value="1"/>
</dbReference>
<comment type="catalytic activity">
    <reaction evidence="2">
        <text>2 GTP = 3',3'-c-di-GMP + 2 diphosphate</text>
        <dbReference type="Rhea" id="RHEA:24898"/>
        <dbReference type="ChEBI" id="CHEBI:33019"/>
        <dbReference type="ChEBI" id="CHEBI:37565"/>
        <dbReference type="ChEBI" id="CHEBI:58805"/>
        <dbReference type="EC" id="2.7.7.65"/>
    </reaction>
</comment>
<evidence type="ECO:0000256" key="1">
    <source>
        <dbReference type="ARBA" id="ARBA00012528"/>
    </source>
</evidence>
<dbReference type="PANTHER" id="PTHR45138">
    <property type="entry name" value="REGULATORY COMPONENTS OF SENSORY TRANSDUCTION SYSTEM"/>
    <property type="match status" value="1"/>
</dbReference>
<dbReference type="InterPro" id="IPR000160">
    <property type="entry name" value="GGDEF_dom"/>
</dbReference>
<accession>A0ABT7SVH3</accession>
<dbReference type="Proteomes" id="UP001234343">
    <property type="component" value="Unassembled WGS sequence"/>
</dbReference>
<gene>
    <name evidence="4" type="ORF">QTP81_06290</name>
</gene>
<dbReference type="NCBIfam" id="TIGR00254">
    <property type="entry name" value="GGDEF"/>
    <property type="match status" value="1"/>
</dbReference>
<dbReference type="InterPro" id="IPR043128">
    <property type="entry name" value="Rev_trsase/Diguanyl_cyclase"/>
</dbReference>
<keyword evidence="4" id="KW-0808">Transferase</keyword>
<name>A0ABT7SVH3_9ALTE</name>
<dbReference type="GO" id="GO:0052621">
    <property type="term" value="F:diguanylate cyclase activity"/>
    <property type="evidence" value="ECO:0007669"/>
    <property type="project" value="UniProtKB-EC"/>
</dbReference>
<dbReference type="CDD" id="cd01949">
    <property type="entry name" value="GGDEF"/>
    <property type="match status" value="1"/>
</dbReference>